<keyword evidence="8" id="KW-1185">Reference proteome</keyword>
<keyword evidence="1" id="KW-0963">Cytoplasm</keyword>
<dbReference type="Gene3D" id="3.40.1190.20">
    <property type="match status" value="1"/>
</dbReference>
<keyword evidence="4 7" id="KW-0418">Kinase</keyword>
<dbReference type="GO" id="GO:0006096">
    <property type="term" value="P:glycolytic process"/>
    <property type="evidence" value="ECO:0007669"/>
    <property type="project" value="UniProtKB-KW"/>
</dbReference>
<dbReference type="HOGENOM" id="CLU_046643_0_0_2"/>
<dbReference type="GeneID" id="10822440"/>
<dbReference type="PROSITE" id="PS51255">
    <property type="entry name" value="ADPK"/>
    <property type="match status" value="1"/>
</dbReference>
<dbReference type="OrthoDB" id="124916at2157"/>
<evidence type="ECO:0000256" key="1">
    <source>
        <dbReference type="ARBA" id="ARBA00022490"/>
    </source>
</evidence>
<dbReference type="SUPFAM" id="SSF53613">
    <property type="entry name" value="Ribokinase-like"/>
    <property type="match status" value="1"/>
</dbReference>
<keyword evidence="5" id="KW-0460">Magnesium</keyword>
<dbReference type="EMBL" id="CP002101">
    <property type="protein sequence ID" value="AEH60681.1"/>
    <property type="molecule type" value="Genomic_DNA"/>
</dbReference>
<accession>F7XKY3</accession>
<dbReference type="EC" id="2.7.1.146" evidence="7"/>
<evidence type="ECO:0000256" key="3">
    <source>
        <dbReference type="ARBA" id="ARBA00022723"/>
    </source>
</evidence>
<name>F7XKY3_METZD</name>
<dbReference type="NCBIfam" id="NF010642">
    <property type="entry name" value="PRK14039.1"/>
    <property type="match status" value="1"/>
</dbReference>
<dbReference type="InterPro" id="IPR029056">
    <property type="entry name" value="Ribokinase-like"/>
</dbReference>
<dbReference type="GO" id="GO:0043844">
    <property type="term" value="F:ADP-specific phosphofructokinase activity"/>
    <property type="evidence" value="ECO:0007669"/>
    <property type="project" value="UniProtKB-EC"/>
</dbReference>
<dbReference type="KEGG" id="mzh:Mzhil_0819"/>
<dbReference type="Gene3D" id="3.30.1110.20">
    <property type="match status" value="1"/>
</dbReference>
<evidence type="ECO:0000256" key="4">
    <source>
        <dbReference type="ARBA" id="ARBA00022777"/>
    </source>
</evidence>
<keyword evidence="6" id="KW-0324">Glycolysis</keyword>
<dbReference type="Pfam" id="PF04587">
    <property type="entry name" value="ADP_PFK_GK"/>
    <property type="match status" value="1"/>
</dbReference>
<evidence type="ECO:0000256" key="5">
    <source>
        <dbReference type="ARBA" id="ARBA00022842"/>
    </source>
</evidence>
<evidence type="ECO:0000313" key="8">
    <source>
        <dbReference type="Proteomes" id="UP000006622"/>
    </source>
</evidence>
<dbReference type="STRING" id="679901.Mzhil_0819"/>
<dbReference type="AlphaFoldDB" id="F7XKY3"/>
<dbReference type="InterPro" id="IPR007666">
    <property type="entry name" value="ADP_PFK/GK"/>
</dbReference>
<reference evidence="7" key="1">
    <citation type="submission" date="2010-07" db="EMBL/GenBank/DDBJ databases">
        <title>The complete genome of Methanosalsum zhilinae DSM 4017.</title>
        <authorList>
            <consortium name="US DOE Joint Genome Institute (JGI-PGF)"/>
            <person name="Lucas S."/>
            <person name="Copeland A."/>
            <person name="Lapidus A."/>
            <person name="Glavina del Rio T."/>
            <person name="Dalin E."/>
            <person name="Tice H."/>
            <person name="Bruce D."/>
            <person name="Goodwin L."/>
            <person name="Pitluck S."/>
            <person name="Kyrpides N."/>
            <person name="Mavromatis K."/>
            <person name="Ovchinnikova G."/>
            <person name="Daligault H."/>
            <person name="Detter J.C."/>
            <person name="Han C."/>
            <person name="Tapia R."/>
            <person name="Larimer F."/>
            <person name="Land M."/>
            <person name="Hauser L."/>
            <person name="Markowitz V."/>
            <person name="Cheng J.-F."/>
            <person name="Hugenholtz P."/>
            <person name="Woyke T."/>
            <person name="Wu D."/>
            <person name="Spring S."/>
            <person name="Schueler E."/>
            <person name="Brambilla E."/>
            <person name="Klenk H.-P."/>
            <person name="Eisen J.A."/>
        </authorList>
    </citation>
    <scope>NUCLEOTIDE SEQUENCE</scope>
    <source>
        <strain evidence="7">DSM 4017</strain>
    </source>
</reference>
<dbReference type="PANTHER" id="PTHR21208">
    <property type="entry name" value="ADP-DEPENDENT GLUCOKINASE"/>
    <property type="match status" value="1"/>
</dbReference>
<keyword evidence="3" id="KW-0479">Metal-binding</keyword>
<proteinExistence type="predicted"/>
<evidence type="ECO:0000313" key="7">
    <source>
        <dbReference type="EMBL" id="AEH60681.1"/>
    </source>
</evidence>
<keyword evidence="2 7" id="KW-0808">Transferase</keyword>
<gene>
    <name evidence="7" type="ordered locus">Mzhil_0819</name>
</gene>
<dbReference type="Proteomes" id="UP000006622">
    <property type="component" value="Chromosome"/>
</dbReference>
<evidence type="ECO:0000256" key="6">
    <source>
        <dbReference type="ARBA" id="ARBA00023152"/>
    </source>
</evidence>
<dbReference type="RefSeq" id="WP_013898120.1">
    <property type="nucleotide sequence ID" value="NC_015676.1"/>
</dbReference>
<dbReference type="PANTHER" id="PTHR21208:SF1">
    <property type="entry name" value="ADP-DEPENDENT GLUCOKINASE"/>
    <property type="match status" value="1"/>
</dbReference>
<dbReference type="GO" id="GO:0046872">
    <property type="term" value="F:metal ion binding"/>
    <property type="evidence" value="ECO:0007669"/>
    <property type="project" value="UniProtKB-KW"/>
</dbReference>
<protein>
    <submittedName>
        <fullName evidence="7">ADP-specific phosphofructokinase</fullName>
        <ecNumber evidence="7">2.7.1.146</ecNumber>
    </submittedName>
</protein>
<organism evidence="7 8">
    <name type="scientific">Methanosalsum zhilinae (strain DSM 4017 / NBRC 107636 / OCM 62 / WeN5)</name>
    <name type="common">Methanohalophilus zhilinae</name>
    <dbReference type="NCBI Taxonomy" id="679901"/>
    <lineage>
        <taxon>Archaea</taxon>
        <taxon>Methanobacteriati</taxon>
        <taxon>Methanobacteriota</taxon>
        <taxon>Stenosarchaea group</taxon>
        <taxon>Methanomicrobia</taxon>
        <taxon>Methanosarcinales</taxon>
        <taxon>Methanosarcinaceae</taxon>
        <taxon>Methanosalsum</taxon>
    </lineage>
</organism>
<evidence type="ECO:0000256" key="2">
    <source>
        <dbReference type="ARBA" id="ARBA00022679"/>
    </source>
</evidence>
<sequence length="455" mass="51142">MRILCAYNVNIDSVYRINGNEISTLIRSMNLDEKEILKKVDDPPGLICSISDFFSGLIGCMQKGEGAEWIVYKDPVFEFLKSTFFDRSSIRMGGNAGIMANVLSELGADEVIPNVVAPSKTQLSLFSRKSMIIPKEMFRKEVEDKIDSAPNKQINDHRELIHFVFDFDRGDRLSIAGNEIRVPRENRFIATYDTENIKLEIDSGFELYAMRHIHEINGGVVSGFHLLMETYPDSTTYSDRLEKVIMQIRSWKKLNPKLKIHAECGDFSSEEIAYNVFSSLSGSVDSIGMNEDELSMIAEIYEIPSKKIKEMDCKAILEVTVKIMLLTGHKKIIIHTRDFIISVFKNNCSSPEVEIESMNFGIKAAATFAATGKLEGRRFIESTVSNLKESSYGIDQMKKIAENISGTIYGRGLYAVKDDCTVCIIPSILTEKPVSTVGLGDTVSAATFLRYLELW</sequence>